<keyword evidence="2" id="KW-1185">Reference proteome</keyword>
<dbReference type="EMBL" id="GG745339">
    <property type="protein sequence ID" value="KNE61862.1"/>
    <property type="molecule type" value="Genomic_DNA"/>
</dbReference>
<name>A0A0L0SHD6_ALLM3</name>
<protein>
    <submittedName>
        <fullName evidence="1">Uncharacterized protein</fullName>
    </submittedName>
</protein>
<gene>
    <name evidence="1" type="ORF">AMAG_07134</name>
</gene>
<sequence length="180" mass="19722">MLSVIDMLVATYLPLHTPLKPNFSRMPTHFRPEIVLFASVGAVELAVEGVFALRKAERHDVLTTMDPRPPIAVSFMAPQIDNDAYFAGEDVIFVPPCVAMAVHFITPNWTLVSLDGRMVDAVWDALRKHVPDLRVLLCCCAATTAANAVGATVVRAFQIKLHDLVPDDVTADLSNFAEQP</sequence>
<accession>A0A0L0SHD6</accession>
<proteinExistence type="predicted"/>
<dbReference type="OrthoDB" id="10563495at2759"/>
<dbReference type="VEuPathDB" id="FungiDB:AMAG_07134"/>
<evidence type="ECO:0000313" key="2">
    <source>
        <dbReference type="Proteomes" id="UP000054350"/>
    </source>
</evidence>
<evidence type="ECO:0000313" key="1">
    <source>
        <dbReference type="EMBL" id="KNE61862.1"/>
    </source>
</evidence>
<organism evidence="1 2">
    <name type="scientific">Allomyces macrogynus (strain ATCC 38327)</name>
    <name type="common">Allomyces javanicus var. macrogynus</name>
    <dbReference type="NCBI Taxonomy" id="578462"/>
    <lineage>
        <taxon>Eukaryota</taxon>
        <taxon>Fungi</taxon>
        <taxon>Fungi incertae sedis</taxon>
        <taxon>Blastocladiomycota</taxon>
        <taxon>Blastocladiomycetes</taxon>
        <taxon>Blastocladiales</taxon>
        <taxon>Blastocladiaceae</taxon>
        <taxon>Allomyces</taxon>
    </lineage>
</organism>
<dbReference type="AlphaFoldDB" id="A0A0L0SHD6"/>
<reference evidence="2" key="2">
    <citation type="submission" date="2009-11" db="EMBL/GenBank/DDBJ databases">
        <title>The Genome Sequence of Allomyces macrogynus strain ATCC 38327.</title>
        <authorList>
            <consortium name="The Broad Institute Genome Sequencing Platform"/>
            <person name="Russ C."/>
            <person name="Cuomo C."/>
            <person name="Shea T."/>
            <person name="Young S.K."/>
            <person name="Zeng Q."/>
            <person name="Koehrsen M."/>
            <person name="Haas B."/>
            <person name="Borodovsky M."/>
            <person name="Guigo R."/>
            <person name="Alvarado L."/>
            <person name="Berlin A."/>
            <person name="Borenstein D."/>
            <person name="Chen Z."/>
            <person name="Engels R."/>
            <person name="Freedman E."/>
            <person name="Gellesch M."/>
            <person name="Goldberg J."/>
            <person name="Griggs A."/>
            <person name="Gujja S."/>
            <person name="Heiman D."/>
            <person name="Hepburn T."/>
            <person name="Howarth C."/>
            <person name="Jen D."/>
            <person name="Larson L."/>
            <person name="Lewis B."/>
            <person name="Mehta T."/>
            <person name="Park D."/>
            <person name="Pearson M."/>
            <person name="Roberts A."/>
            <person name="Saif S."/>
            <person name="Shenoy N."/>
            <person name="Sisk P."/>
            <person name="Stolte C."/>
            <person name="Sykes S."/>
            <person name="Walk T."/>
            <person name="White J."/>
            <person name="Yandava C."/>
            <person name="Burger G."/>
            <person name="Gray M.W."/>
            <person name="Holland P.W.H."/>
            <person name="King N."/>
            <person name="Lang F.B.F."/>
            <person name="Roger A.J."/>
            <person name="Ruiz-Trillo I."/>
            <person name="Lander E."/>
            <person name="Nusbaum C."/>
        </authorList>
    </citation>
    <scope>NUCLEOTIDE SEQUENCE [LARGE SCALE GENOMIC DNA]</scope>
    <source>
        <strain evidence="2">ATCC 38327</strain>
    </source>
</reference>
<reference evidence="1 2" key="1">
    <citation type="submission" date="2009-11" db="EMBL/GenBank/DDBJ databases">
        <title>Annotation of Allomyces macrogynus ATCC 38327.</title>
        <authorList>
            <consortium name="The Broad Institute Genome Sequencing Platform"/>
            <person name="Russ C."/>
            <person name="Cuomo C."/>
            <person name="Burger G."/>
            <person name="Gray M.W."/>
            <person name="Holland P.W.H."/>
            <person name="King N."/>
            <person name="Lang F.B.F."/>
            <person name="Roger A.J."/>
            <person name="Ruiz-Trillo I."/>
            <person name="Young S.K."/>
            <person name="Zeng Q."/>
            <person name="Gargeya S."/>
            <person name="Fitzgerald M."/>
            <person name="Haas B."/>
            <person name="Abouelleil A."/>
            <person name="Alvarado L."/>
            <person name="Arachchi H.M."/>
            <person name="Berlin A."/>
            <person name="Chapman S.B."/>
            <person name="Gearin G."/>
            <person name="Goldberg J."/>
            <person name="Griggs A."/>
            <person name="Gujja S."/>
            <person name="Hansen M."/>
            <person name="Heiman D."/>
            <person name="Howarth C."/>
            <person name="Larimer J."/>
            <person name="Lui A."/>
            <person name="MacDonald P.J.P."/>
            <person name="McCowen C."/>
            <person name="Montmayeur A."/>
            <person name="Murphy C."/>
            <person name="Neiman D."/>
            <person name="Pearson M."/>
            <person name="Priest M."/>
            <person name="Roberts A."/>
            <person name="Saif S."/>
            <person name="Shea T."/>
            <person name="Sisk P."/>
            <person name="Stolte C."/>
            <person name="Sykes S."/>
            <person name="Wortman J."/>
            <person name="Nusbaum C."/>
            <person name="Birren B."/>
        </authorList>
    </citation>
    <scope>NUCLEOTIDE SEQUENCE [LARGE SCALE GENOMIC DNA]</scope>
    <source>
        <strain evidence="1 2">ATCC 38327</strain>
    </source>
</reference>
<dbReference type="Proteomes" id="UP000054350">
    <property type="component" value="Unassembled WGS sequence"/>
</dbReference>